<keyword evidence="4 9" id="KW-0999">Mitochondrion inner membrane</keyword>
<dbReference type="GeneID" id="8863331"/>
<evidence type="ECO:0000256" key="4">
    <source>
        <dbReference type="ARBA" id="ARBA00022792"/>
    </source>
</evidence>
<evidence type="ECO:0000256" key="3">
    <source>
        <dbReference type="ARBA" id="ARBA00022660"/>
    </source>
</evidence>
<evidence type="ECO:0000256" key="1">
    <source>
        <dbReference type="ARBA" id="ARBA00005882"/>
    </source>
</evidence>
<evidence type="ECO:0000256" key="8">
    <source>
        <dbReference type="ARBA" id="ARBA00023136"/>
    </source>
</evidence>
<dbReference type="InParanoid" id="D2VHM0"/>
<keyword evidence="3 9" id="KW-0679">Respiratory chain</keyword>
<dbReference type="RefSeq" id="XP_002676448.1">
    <property type="nucleotide sequence ID" value="XM_002676402.1"/>
</dbReference>
<dbReference type="OrthoDB" id="3089at2759"/>
<dbReference type="AlphaFoldDB" id="D2VHM0"/>
<dbReference type="PANTHER" id="PTHR12219:SF8">
    <property type="entry name" value="NADH DEHYDROGENASE [UBIQUINONE] IRON-SULFUR PROTEIN 4, MITOCHONDRIAL"/>
    <property type="match status" value="1"/>
</dbReference>
<comment type="function">
    <text evidence="9">Accessory subunit of the mitochondrial membrane respiratory chain NADH dehydrogenase (Complex I), that is believed not to be involved in catalysis. Complex I functions in the transfer of electrons from NADH to the respiratory chain. The immediate electron acceptor for the enzyme is believed to be ubiquinone.</text>
</comment>
<dbReference type="eggNOG" id="KOG3389">
    <property type="taxonomic scope" value="Eukaryota"/>
</dbReference>
<accession>D2VHM0</accession>
<keyword evidence="7 9" id="KW-0496">Mitochondrion</keyword>
<evidence type="ECO:0000256" key="7">
    <source>
        <dbReference type="ARBA" id="ARBA00023128"/>
    </source>
</evidence>
<dbReference type="GO" id="GO:0022900">
    <property type="term" value="P:electron transport chain"/>
    <property type="evidence" value="ECO:0007669"/>
    <property type="project" value="InterPro"/>
</dbReference>
<organism evidence="11">
    <name type="scientific">Naegleria gruberi</name>
    <name type="common">Amoeba</name>
    <dbReference type="NCBI Taxonomy" id="5762"/>
    <lineage>
        <taxon>Eukaryota</taxon>
        <taxon>Discoba</taxon>
        <taxon>Heterolobosea</taxon>
        <taxon>Tetramitia</taxon>
        <taxon>Eutetramitia</taxon>
        <taxon>Vahlkampfiidae</taxon>
        <taxon>Naegleria</taxon>
    </lineage>
</organism>
<dbReference type="Pfam" id="PF04800">
    <property type="entry name" value="NDUS4"/>
    <property type="match status" value="1"/>
</dbReference>
<evidence type="ECO:0000313" key="11">
    <source>
        <dbReference type="Proteomes" id="UP000006671"/>
    </source>
</evidence>
<keyword evidence="10" id="KW-0830">Ubiquinone</keyword>
<name>D2VHM0_NAEGR</name>
<protein>
    <recommendedName>
        <fullName evidence="9">NADH dehydrogenase [ubiquinone] iron-sulfur protein 4, mitochondrial</fullName>
    </recommendedName>
</protein>
<proteinExistence type="inferred from homology"/>
<evidence type="ECO:0000256" key="6">
    <source>
        <dbReference type="ARBA" id="ARBA00022982"/>
    </source>
</evidence>
<dbReference type="GO" id="GO:0005743">
    <property type="term" value="C:mitochondrial inner membrane"/>
    <property type="evidence" value="ECO:0007669"/>
    <property type="project" value="UniProtKB-SubCell"/>
</dbReference>
<dbReference type="EMBL" id="GG738872">
    <property type="protein sequence ID" value="EFC43704.1"/>
    <property type="molecule type" value="Genomic_DNA"/>
</dbReference>
<dbReference type="OMA" id="GTIMKFD"/>
<evidence type="ECO:0000256" key="5">
    <source>
        <dbReference type="ARBA" id="ARBA00022946"/>
    </source>
</evidence>
<keyword evidence="6 9" id="KW-0249">Electron transport</keyword>
<dbReference type="PANTHER" id="PTHR12219">
    <property type="entry name" value="NADH-UBIQUINONE OXIDOREDUCTASE"/>
    <property type="match status" value="1"/>
</dbReference>
<keyword evidence="11" id="KW-1185">Reference proteome</keyword>
<dbReference type="STRING" id="5762.D2VHM0"/>
<dbReference type="InterPro" id="IPR038532">
    <property type="entry name" value="NDUFS4-like_sf"/>
</dbReference>
<evidence type="ECO:0000256" key="9">
    <source>
        <dbReference type="RuleBase" id="RU367010"/>
    </source>
</evidence>
<dbReference type="Gene3D" id="3.30.160.190">
    <property type="entry name" value="atu1810 like domain"/>
    <property type="match status" value="1"/>
</dbReference>
<keyword evidence="2 9" id="KW-0813">Transport</keyword>
<sequence>MRSFNSLSKLLSKSSLNKISSSSTTRFYSSEKPSGFGSLISGVPKEQMSRTVRIYKPTKVVTQQGISNTLKWKLEWKKQSVHGEFWHDPLMGWNASNDPLLTTYVFFNSKEDAIDYCKRHGYIYEIEDPEDSKNLEDLGGKSYSDKFKYRKEEEEW</sequence>
<keyword evidence="5 9" id="KW-0809">Transit peptide</keyword>
<comment type="similarity">
    <text evidence="1 9">Belongs to the complex I NDUFS4 subunit family.</text>
</comment>
<evidence type="ECO:0000313" key="10">
    <source>
        <dbReference type="EMBL" id="EFC43704.1"/>
    </source>
</evidence>
<evidence type="ECO:0000256" key="2">
    <source>
        <dbReference type="ARBA" id="ARBA00022448"/>
    </source>
</evidence>
<dbReference type="Proteomes" id="UP000006671">
    <property type="component" value="Unassembled WGS sequence"/>
</dbReference>
<keyword evidence="8 9" id="KW-0472">Membrane</keyword>
<dbReference type="InterPro" id="IPR006885">
    <property type="entry name" value="NADH_UbQ_FeS_4_mit-like"/>
</dbReference>
<comment type="subcellular location">
    <subcellularLocation>
        <location evidence="9">Mitochondrion inner membrane</location>
        <topology evidence="9">Peripheral membrane protein</topology>
        <orientation evidence="9">Matrix side</orientation>
    </subcellularLocation>
</comment>
<reference evidence="10 11" key="1">
    <citation type="journal article" date="2010" name="Cell">
        <title>The genome of Naegleria gruberi illuminates early eukaryotic versatility.</title>
        <authorList>
            <person name="Fritz-Laylin L.K."/>
            <person name="Prochnik S.E."/>
            <person name="Ginger M.L."/>
            <person name="Dacks J.B."/>
            <person name="Carpenter M.L."/>
            <person name="Field M.C."/>
            <person name="Kuo A."/>
            <person name="Paredez A."/>
            <person name="Chapman J."/>
            <person name="Pham J."/>
            <person name="Shu S."/>
            <person name="Neupane R."/>
            <person name="Cipriano M."/>
            <person name="Mancuso J."/>
            <person name="Tu H."/>
            <person name="Salamov A."/>
            <person name="Lindquist E."/>
            <person name="Shapiro H."/>
            <person name="Lucas S."/>
            <person name="Grigoriev I.V."/>
            <person name="Cande W.Z."/>
            <person name="Fulton C."/>
            <person name="Rokhsar D.S."/>
            <person name="Dawson S.C."/>
        </authorList>
    </citation>
    <scope>NUCLEOTIDE SEQUENCE [LARGE SCALE GENOMIC DNA]</scope>
    <source>
        <strain evidence="10 11">NEG-M</strain>
    </source>
</reference>
<gene>
    <name evidence="10" type="ORF">NAEGRDRAFT_79997</name>
</gene>
<dbReference type="KEGG" id="ngr:NAEGRDRAFT_79997"/>
<dbReference type="VEuPathDB" id="AmoebaDB:NAEGRDRAFT_79997"/>